<dbReference type="Pfam" id="PF17759">
    <property type="entry name" value="tRNA_synthFbeta"/>
    <property type="match status" value="1"/>
</dbReference>
<accession>A0ABT1NG62</accession>
<comment type="caution">
    <text evidence="20">The sequence shown here is derived from an EMBL/GenBank/DDBJ whole genome shotgun (WGS) entry which is preliminary data.</text>
</comment>
<dbReference type="InterPro" id="IPR009061">
    <property type="entry name" value="DNA-bd_dom_put_sf"/>
</dbReference>
<dbReference type="NCBIfam" id="TIGR00472">
    <property type="entry name" value="pheT_bact"/>
    <property type="match status" value="1"/>
</dbReference>
<dbReference type="SUPFAM" id="SSF55681">
    <property type="entry name" value="Class II aaRS and biotin synthetases"/>
    <property type="match status" value="1"/>
</dbReference>
<evidence type="ECO:0000259" key="18">
    <source>
        <dbReference type="PROSITE" id="PS51447"/>
    </source>
</evidence>
<evidence type="ECO:0000256" key="16">
    <source>
        <dbReference type="PROSITE-ProRule" id="PRU00209"/>
    </source>
</evidence>
<comment type="catalytic activity">
    <reaction evidence="14 15">
        <text>tRNA(Phe) + L-phenylalanine + ATP = L-phenylalanyl-tRNA(Phe) + AMP + diphosphate + H(+)</text>
        <dbReference type="Rhea" id="RHEA:19413"/>
        <dbReference type="Rhea" id="RHEA-COMP:9668"/>
        <dbReference type="Rhea" id="RHEA-COMP:9699"/>
        <dbReference type="ChEBI" id="CHEBI:15378"/>
        <dbReference type="ChEBI" id="CHEBI:30616"/>
        <dbReference type="ChEBI" id="CHEBI:33019"/>
        <dbReference type="ChEBI" id="CHEBI:58095"/>
        <dbReference type="ChEBI" id="CHEBI:78442"/>
        <dbReference type="ChEBI" id="CHEBI:78531"/>
        <dbReference type="ChEBI" id="CHEBI:456215"/>
        <dbReference type="EC" id="6.1.1.20"/>
    </reaction>
</comment>
<keyword evidence="6 15" id="KW-0436">Ligase</keyword>
<evidence type="ECO:0000256" key="9">
    <source>
        <dbReference type="ARBA" id="ARBA00022840"/>
    </source>
</evidence>
<feature type="binding site" evidence="15">
    <location>
        <position position="468"/>
    </location>
    <ligand>
        <name>Mg(2+)</name>
        <dbReference type="ChEBI" id="CHEBI:18420"/>
        <note>shared with alpha subunit</note>
    </ligand>
</feature>
<organism evidence="20 21">
    <name type="scientific">Lutispora saccharofermentans</name>
    <dbReference type="NCBI Taxonomy" id="3024236"/>
    <lineage>
        <taxon>Bacteria</taxon>
        <taxon>Bacillati</taxon>
        <taxon>Bacillota</taxon>
        <taxon>Clostridia</taxon>
        <taxon>Lutisporales</taxon>
        <taxon>Lutisporaceae</taxon>
        <taxon>Lutispora</taxon>
    </lineage>
</organism>
<comment type="cofactor">
    <cofactor evidence="15">
        <name>Mg(2+)</name>
        <dbReference type="ChEBI" id="CHEBI:18420"/>
    </cofactor>
    <text evidence="15">Binds 2 magnesium ions per tetramer.</text>
</comment>
<evidence type="ECO:0000256" key="5">
    <source>
        <dbReference type="ARBA" id="ARBA00022555"/>
    </source>
</evidence>
<keyword evidence="10 15" id="KW-0460">Magnesium</keyword>
<dbReference type="InterPro" id="IPR005146">
    <property type="entry name" value="B3/B4_tRNA-bd"/>
</dbReference>
<dbReference type="SMART" id="SM00873">
    <property type="entry name" value="B3_4"/>
    <property type="match status" value="1"/>
</dbReference>
<dbReference type="PROSITE" id="PS50886">
    <property type="entry name" value="TRBD"/>
    <property type="match status" value="1"/>
</dbReference>
<dbReference type="HAMAP" id="MF_00283">
    <property type="entry name" value="Phe_tRNA_synth_beta1"/>
    <property type="match status" value="1"/>
</dbReference>
<dbReference type="Pfam" id="PF01588">
    <property type="entry name" value="tRNA_bind"/>
    <property type="match status" value="1"/>
</dbReference>
<dbReference type="Pfam" id="PF03484">
    <property type="entry name" value="B5"/>
    <property type="match status" value="1"/>
</dbReference>
<dbReference type="Gene3D" id="3.50.40.10">
    <property type="entry name" value="Phenylalanyl-trna Synthetase, Chain B, domain 3"/>
    <property type="match status" value="1"/>
</dbReference>
<comment type="subcellular location">
    <subcellularLocation>
        <location evidence="1 15">Cytoplasm</location>
    </subcellularLocation>
</comment>
<dbReference type="SUPFAM" id="SSF54991">
    <property type="entry name" value="Anticodon-binding domain of PheRS"/>
    <property type="match status" value="1"/>
</dbReference>
<dbReference type="Proteomes" id="UP001651880">
    <property type="component" value="Unassembled WGS sequence"/>
</dbReference>
<dbReference type="PROSITE" id="PS51447">
    <property type="entry name" value="FDX_ACB"/>
    <property type="match status" value="1"/>
</dbReference>
<dbReference type="InterPro" id="IPR004532">
    <property type="entry name" value="Phe-tRNA-ligase_IIc_bsu_bact"/>
</dbReference>
<evidence type="ECO:0000256" key="1">
    <source>
        <dbReference type="ARBA" id="ARBA00004496"/>
    </source>
</evidence>
<keyword evidence="21" id="KW-1185">Reference proteome</keyword>
<evidence type="ECO:0000256" key="3">
    <source>
        <dbReference type="ARBA" id="ARBA00011209"/>
    </source>
</evidence>
<dbReference type="InterPro" id="IPR036690">
    <property type="entry name" value="Fdx_antiC-bd_sf"/>
</dbReference>
<comment type="similarity">
    <text evidence="2 15">Belongs to the phenylalanyl-tRNA synthetase beta subunit family. Type 1 subfamily.</text>
</comment>
<dbReference type="InterPro" id="IPR005147">
    <property type="entry name" value="tRNA_synthase_B5-dom"/>
</dbReference>
<feature type="domain" description="TRNA-binding" evidence="17">
    <location>
        <begin position="40"/>
        <end position="148"/>
    </location>
</feature>
<keyword evidence="13 15" id="KW-0030">Aminoacyl-tRNA synthetase</keyword>
<dbReference type="InterPro" id="IPR033714">
    <property type="entry name" value="tRNA_bind_bactPheRS"/>
</dbReference>
<evidence type="ECO:0000256" key="4">
    <source>
        <dbReference type="ARBA" id="ARBA00022490"/>
    </source>
</evidence>
<evidence type="ECO:0000313" key="21">
    <source>
        <dbReference type="Proteomes" id="UP001651880"/>
    </source>
</evidence>
<dbReference type="EMBL" id="JAJEKE010000002">
    <property type="protein sequence ID" value="MCQ1528841.1"/>
    <property type="molecule type" value="Genomic_DNA"/>
</dbReference>
<feature type="binding site" evidence="15">
    <location>
        <position position="458"/>
    </location>
    <ligand>
        <name>Mg(2+)</name>
        <dbReference type="ChEBI" id="CHEBI:18420"/>
        <note>shared with alpha subunit</note>
    </ligand>
</feature>
<evidence type="ECO:0000256" key="2">
    <source>
        <dbReference type="ARBA" id="ARBA00008653"/>
    </source>
</evidence>
<evidence type="ECO:0000256" key="8">
    <source>
        <dbReference type="ARBA" id="ARBA00022741"/>
    </source>
</evidence>
<dbReference type="EC" id="6.1.1.20" evidence="15"/>
<dbReference type="InterPro" id="IPR002547">
    <property type="entry name" value="tRNA-bd_dom"/>
</dbReference>
<feature type="binding site" evidence="15">
    <location>
        <position position="464"/>
    </location>
    <ligand>
        <name>Mg(2+)</name>
        <dbReference type="ChEBI" id="CHEBI:18420"/>
        <note>shared with alpha subunit</note>
    </ligand>
</feature>
<dbReference type="CDD" id="cd02796">
    <property type="entry name" value="tRNA_bind_bactPheRS"/>
    <property type="match status" value="1"/>
</dbReference>
<keyword evidence="5 16" id="KW-0820">tRNA-binding</keyword>
<comment type="subunit">
    <text evidence="3 15">Tetramer of two alpha and two beta subunits.</text>
</comment>
<sequence>MKISLNWLKDYVDLDGIDIKKLWYRFTMSAAEVEEIEFMGQDIQNVVVGKVLSVVPHPESKKLKIAQVDSGDGILQVVCGAPNVTEGISVPLAKIGGSVKKLPKLEKVKLAGVESSGMLCSAQELGISDDHSGLLILDGNHTPGTDIKSIIDIDDVIVEIDNKSLTNRPDLWGHYGIAREIAAICSRELKPMQLDSLEAAKDKPKLDITVEDTEKCLRYSGLKIDGIKKLETSINMKVRLFYCGMRSISPLVDLTNYLMLEMGQPMHAFDSSQVESGIVVRSTKEAIAFKTLDGSERMLPEDVLLICNKEKPVAIAGIMGGENSEIHGKTTSILLESAAFEGSSTRKSSTRIGLRTEASSRYEKMLDPNMTVTAIQRFVKLLKDMQPDVQFTSALTDIYCSKLEPIDITITKPYIDRYIGNTLDMEKIVDILRSLDFKVDVDNDTLNIKVPTFRATKDITMKVDIIEEITRVYGYDNIQPQTLDIALKPLQYNEERLTDHKIKELLSERFGASEVNSYIWYDNAFNSKAGIKTDGQVKILNPQSQDSNTLRDSMVPGMLAFAEKNEKAYDDFSLFEIGSVFKAASPKDKCEQHKNICVLAASKIKSEGELFYDLKGMITFISKAIKNTRLDFAPCTSGYNWVHPLKSVDVSHNGNLMGYITVVHPLIKRNIGKKLNVAVMEINRDALQAINSKVAKYREPSKFPEVVLDYSFLVDNGITFDKLKEDISAYKSELLNGFEFVTIYTGKGLPEGKKSMTFRFVIGSNEKTLSSDDISTFAKSFIDYMGAMGYSLR</sequence>
<dbReference type="Pfam" id="PF03147">
    <property type="entry name" value="FDX-ACB"/>
    <property type="match status" value="1"/>
</dbReference>
<reference evidence="20 21" key="1">
    <citation type="submission" date="2021-10" db="EMBL/GenBank/DDBJ databases">
        <title>Lutispora strain m25 sp. nov., a thermophilic, non-spore-forming bacterium isolated from a lab-scale methanogenic bioreactor digesting anaerobic sludge.</title>
        <authorList>
            <person name="El Houari A."/>
            <person name="Mcdonald J."/>
        </authorList>
    </citation>
    <scope>NUCLEOTIDE SEQUENCE [LARGE SCALE GENOMIC DNA]</scope>
    <source>
        <strain evidence="21">m25</strain>
    </source>
</reference>
<dbReference type="PROSITE" id="PS51483">
    <property type="entry name" value="B5"/>
    <property type="match status" value="1"/>
</dbReference>
<dbReference type="SMART" id="SM00874">
    <property type="entry name" value="B5"/>
    <property type="match status" value="1"/>
</dbReference>
<evidence type="ECO:0000256" key="7">
    <source>
        <dbReference type="ARBA" id="ARBA00022723"/>
    </source>
</evidence>
<keyword evidence="12 15" id="KW-0648">Protein biosynthesis</keyword>
<proteinExistence type="inferred from homology"/>
<keyword evidence="9 15" id="KW-0067">ATP-binding</keyword>
<dbReference type="PANTHER" id="PTHR10947:SF0">
    <property type="entry name" value="PHENYLALANINE--TRNA LIGASE BETA SUBUNIT"/>
    <property type="match status" value="1"/>
</dbReference>
<keyword evidence="11 16" id="KW-0694">RNA-binding</keyword>
<dbReference type="SUPFAM" id="SSF46955">
    <property type="entry name" value="Putative DNA-binding domain"/>
    <property type="match status" value="1"/>
</dbReference>
<dbReference type="GO" id="GO:0004826">
    <property type="term" value="F:phenylalanine-tRNA ligase activity"/>
    <property type="evidence" value="ECO:0007669"/>
    <property type="project" value="UniProtKB-EC"/>
</dbReference>
<evidence type="ECO:0000256" key="13">
    <source>
        <dbReference type="ARBA" id="ARBA00023146"/>
    </source>
</evidence>
<feature type="binding site" evidence="15">
    <location>
        <position position="467"/>
    </location>
    <ligand>
        <name>Mg(2+)</name>
        <dbReference type="ChEBI" id="CHEBI:18420"/>
        <note>shared with alpha subunit</note>
    </ligand>
</feature>
<dbReference type="InterPro" id="IPR045060">
    <property type="entry name" value="Phe-tRNA-ligase_IIc_bsu"/>
</dbReference>
<dbReference type="InterPro" id="IPR020825">
    <property type="entry name" value="Phe-tRNA_synthase-like_B3/B4"/>
</dbReference>
<dbReference type="SUPFAM" id="SSF50249">
    <property type="entry name" value="Nucleic acid-binding proteins"/>
    <property type="match status" value="1"/>
</dbReference>
<dbReference type="RefSeq" id="WP_255226356.1">
    <property type="nucleotide sequence ID" value="NZ_JAJEKE010000002.1"/>
</dbReference>
<dbReference type="Gene3D" id="3.30.930.10">
    <property type="entry name" value="Bira Bifunctional Protein, Domain 2"/>
    <property type="match status" value="1"/>
</dbReference>
<evidence type="ECO:0000256" key="12">
    <source>
        <dbReference type="ARBA" id="ARBA00022917"/>
    </source>
</evidence>
<dbReference type="PANTHER" id="PTHR10947">
    <property type="entry name" value="PHENYLALANYL-TRNA SYNTHETASE BETA CHAIN AND LEUCINE-RICH REPEAT-CONTAINING PROTEIN 47"/>
    <property type="match status" value="1"/>
</dbReference>
<dbReference type="SUPFAM" id="SSF56037">
    <property type="entry name" value="PheT/TilS domain"/>
    <property type="match status" value="1"/>
</dbReference>
<gene>
    <name evidence="15 20" type="primary">pheT</name>
    <name evidence="20" type="ORF">LJD61_04680</name>
</gene>
<dbReference type="Gene3D" id="2.40.50.140">
    <property type="entry name" value="Nucleic acid-binding proteins"/>
    <property type="match status" value="1"/>
</dbReference>
<evidence type="ECO:0000256" key="10">
    <source>
        <dbReference type="ARBA" id="ARBA00022842"/>
    </source>
</evidence>
<evidence type="ECO:0000256" key="14">
    <source>
        <dbReference type="ARBA" id="ARBA00049255"/>
    </source>
</evidence>
<keyword evidence="7 15" id="KW-0479">Metal-binding</keyword>
<dbReference type="InterPro" id="IPR041616">
    <property type="entry name" value="PheRS_beta_core"/>
</dbReference>
<feature type="domain" description="B5" evidence="19">
    <location>
        <begin position="403"/>
        <end position="480"/>
    </location>
</feature>
<dbReference type="InterPro" id="IPR012340">
    <property type="entry name" value="NA-bd_OB-fold"/>
</dbReference>
<evidence type="ECO:0000256" key="15">
    <source>
        <dbReference type="HAMAP-Rule" id="MF_00283"/>
    </source>
</evidence>
<dbReference type="SMART" id="SM00896">
    <property type="entry name" value="FDX-ACB"/>
    <property type="match status" value="1"/>
</dbReference>
<dbReference type="InterPro" id="IPR045864">
    <property type="entry name" value="aa-tRNA-synth_II/BPL/LPL"/>
</dbReference>
<dbReference type="NCBIfam" id="NF045760">
    <property type="entry name" value="YtpR"/>
    <property type="match status" value="1"/>
</dbReference>
<dbReference type="Gene3D" id="3.30.56.10">
    <property type="match status" value="2"/>
</dbReference>
<feature type="domain" description="FDX-ACB" evidence="18">
    <location>
        <begin position="701"/>
        <end position="793"/>
    </location>
</feature>
<keyword evidence="4 15" id="KW-0963">Cytoplasm</keyword>
<dbReference type="Gene3D" id="3.30.70.380">
    <property type="entry name" value="Ferrodoxin-fold anticodon-binding domain"/>
    <property type="match status" value="1"/>
</dbReference>
<dbReference type="InterPro" id="IPR005121">
    <property type="entry name" value="Fdx_antiC-bd"/>
</dbReference>
<evidence type="ECO:0000313" key="20">
    <source>
        <dbReference type="EMBL" id="MCQ1528841.1"/>
    </source>
</evidence>
<keyword evidence="8 15" id="KW-0547">Nucleotide-binding</keyword>
<dbReference type="Pfam" id="PF03483">
    <property type="entry name" value="B3_4"/>
    <property type="match status" value="1"/>
</dbReference>
<evidence type="ECO:0000259" key="17">
    <source>
        <dbReference type="PROSITE" id="PS50886"/>
    </source>
</evidence>
<evidence type="ECO:0000256" key="11">
    <source>
        <dbReference type="ARBA" id="ARBA00022884"/>
    </source>
</evidence>
<protein>
    <recommendedName>
        <fullName evidence="15">Phenylalanine--tRNA ligase beta subunit</fullName>
        <ecNumber evidence="15">6.1.1.20</ecNumber>
    </recommendedName>
    <alternativeName>
        <fullName evidence="15">Phenylalanyl-tRNA synthetase beta subunit</fullName>
        <shortName evidence="15">PheRS</shortName>
    </alternativeName>
</protein>
<name>A0ABT1NG62_9FIRM</name>
<evidence type="ECO:0000256" key="6">
    <source>
        <dbReference type="ARBA" id="ARBA00022598"/>
    </source>
</evidence>
<evidence type="ECO:0000259" key="19">
    <source>
        <dbReference type="PROSITE" id="PS51483"/>
    </source>
</evidence>